<gene>
    <name evidence="2" type="ORF">COMX_07120</name>
</gene>
<name>W7DS70_9PROT</name>
<protein>
    <recommendedName>
        <fullName evidence="4">HMA domain-containing protein</fullName>
    </recommendedName>
</protein>
<dbReference type="Proteomes" id="UP000019250">
    <property type="component" value="Unassembled WGS sequence"/>
</dbReference>
<evidence type="ECO:0008006" key="4">
    <source>
        <dbReference type="Google" id="ProtNLM"/>
    </source>
</evidence>
<organism evidence="2 3">
    <name type="scientific">Commensalibacter papalotli</name>
    <name type="common">ex Servin-Garciduenas et al. 2014</name>
    <dbReference type="NCBI Taxonomy" id="1208583"/>
    <lineage>
        <taxon>Bacteria</taxon>
        <taxon>Pseudomonadati</taxon>
        <taxon>Pseudomonadota</taxon>
        <taxon>Alphaproteobacteria</taxon>
        <taxon>Acetobacterales</taxon>
        <taxon>Acetobacteraceae</taxon>
    </lineage>
</organism>
<evidence type="ECO:0000313" key="2">
    <source>
        <dbReference type="EMBL" id="EUK17745.1"/>
    </source>
</evidence>
<feature type="transmembrane region" description="Helical" evidence="1">
    <location>
        <begin position="89"/>
        <end position="112"/>
    </location>
</feature>
<dbReference type="EMBL" id="ATSX01000002">
    <property type="protein sequence ID" value="EUK17745.1"/>
    <property type="molecule type" value="Genomic_DNA"/>
</dbReference>
<keyword evidence="1" id="KW-0812">Transmembrane</keyword>
<evidence type="ECO:0000313" key="3">
    <source>
        <dbReference type="Proteomes" id="UP000019250"/>
    </source>
</evidence>
<comment type="caution">
    <text evidence="2">The sequence shown here is derived from an EMBL/GenBank/DDBJ whole genome shotgun (WGS) entry which is preliminary data.</text>
</comment>
<dbReference type="STRING" id="1208583.COMX_07120"/>
<accession>W7DS70</accession>
<reference evidence="2 3" key="1">
    <citation type="journal article" date="2014" name="Genome Announc.">
        <title>Draft Genome Sequence of Commensalibacter papalotli MX01, a Symbiont Identified from the Guts of Overwintering Monarch Butterflies.</title>
        <authorList>
            <person name="Servin-Garciduenas L.E."/>
            <person name="Sanchez-Quinto A."/>
            <person name="Martinez-Romero E."/>
        </authorList>
    </citation>
    <scope>NUCLEOTIDE SEQUENCE [LARGE SCALE GENOMIC DNA]</scope>
    <source>
        <strain evidence="3">MX-MONARCH01</strain>
    </source>
</reference>
<keyword evidence="1" id="KW-1133">Transmembrane helix</keyword>
<sequence length="119" mass="13260">MQSDLSHPLKTIEFFIESKNSKLNIENVNALIKNIEGVISVEVHSSSGQVTTALKDDSLFDKKFIEIQRALLIAGYTVKIKNTDGVQAVLFFGTMALGFLFVAVVITLWYYFGSLPSWV</sequence>
<evidence type="ECO:0000256" key="1">
    <source>
        <dbReference type="SAM" id="Phobius"/>
    </source>
</evidence>
<dbReference type="OrthoDB" id="9944431at2"/>
<dbReference type="AlphaFoldDB" id="W7DS70"/>
<keyword evidence="1" id="KW-0472">Membrane</keyword>
<keyword evidence="3" id="KW-1185">Reference proteome</keyword>
<dbReference type="RefSeq" id="WP_034339341.1">
    <property type="nucleotide sequence ID" value="NZ_ATSX01000002.1"/>
</dbReference>
<proteinExistence type="predicted"/>